<protein>
    <submittedName>
        <fullName evidence="2">Uncharacterized protein</fullName>
    </submittedName>
</protein>
<dbReference type="Proteomes" id="UP000265618">
    <property type="component" value="Unassembled WGS sequence"/>
</dbReference>
<sequence length="24" mass="2607">LLCRTLMSRGSRRSPLLPVPVASP</sequence>
<evidence type="ECO:0000256" key="1">
    <source>
        <dbReference type="SAM" id="MobiDB-lite"/>
    </source>
</evidence>
<name>A0A9K3DFM0_9EUKA</name>
<comment type="caution">
    <text evidence="2">The sequence shown here is derived from an EMBL/GenBank/DDBJ whole genome shotgun (WGS) entry which is preliminary data.</text>
</comment>
<dbReference type="EMBL" id="BDIP01011492">
    <property type="protein sequence ID" value="GIQ93109.1"/>
    <property type="molecule type" value="Genomic_DNA"/>
</dbReference>
<reference evidence="2 3" key="1">
    <citation type="journal article" date="2018" name="PLoS ONE">
        <title>The draft genome of Kipferlia bialata reveals reductive genome evolution in fornicate parasites.</title>
        <authorList>
            <person name="Tanifuji G."/>
            <person name="Takabayashi S."/>
            <person name="Kume K."/>
            <person name="Takagi M."/>
            <person name="Nakayama T."/>
            <person name="Kamikawa R."/>
            <person name="Inagaki Y."/>
            <person name="Hashimoto T."/>
        </authorList>
    </citation>
    <scope>NUCLEOTIDE SEQUENCE [LARGE SCALE GENOMIC DNA]</scope>
    <source>
        <strain evidence="2">NY0173</strain>
    </source>
</reference>
<organism evidence="2 3">
    <name type="scientific">Kipferlia bialata</name>
    <dbReference type="NCBI Taxonomy" id="797122"/>
    <lineage>
        <taxon>Eukaryota</taxon>
        <taxon>Metamonada</taxon>
        <taxon>Carpediemonas-like organisms</taxon>
        <taxon>Kipferlia</taxon>
    </lineage>
</organism>
<dbReference type="AlphaFoldDB" id="A0A9K3DFM0"/>
<keyword evidence="3" id="KW-1185">Reference proteome</keyword>
<evidence type="ECO:0000313" key="2">
    <source>
        <dbReference type="EMBL" id="GIQ93109.1"/>
    </source>
</evidence>
<accession>A0A9K3DFM0</accession>
<proteinExistence type="predicted"/>
<feature type="region of interest" description="Disordered" evidence="1">
    <location>
        <begin position="1"/>
        <end position="24"/>
    </location>
</feature>
<evidence type="ECO:0000313" key="3">
    <source>
        <dbReference type="Proteomes" id="UP000265618"/>
    </source>
</evidence>
<feature type="non-terminal residue" evidence="2">
    <location>
        <position position="24"/>
    </location>
</feature>
<gene>
    <name evidence="2" type="ORF">KIPB_017347</name>
</gene>